<dbReference type="GO" id="GO:0003723">
    <property type="term" value="F:RNA binding"/>
    <property type="evidence" value="ECO:0007669"/>
    <property type="project" value="UniProtKB-UniRule"/>
</dbReference>
<dbReference type="InterPro" id="IPR002415">
    <property type="entry name" value="H/ACA_rnp_Nhp2-like"/>
</dbReference>
<dbReference type="HOGENOM" id="CLU_084513_1_1_1"/>
<sequence length="149" mass="16910">MGKNKKEKRMSEADDNEVTYEEKMENIMAIANPIASKKLTKRIYKTVKKASSQKKQVIRGIKQIQKFIKKGTKGFVVIAGDVHPIDAVSHLPILCEDAEVPYCYIPSKQDLGRSLGSQYCVVVMVQSHEDYEELYDETISEIKSLPLPF</sequence>
<organism evidence="8 9">
    <name type="scientific">Lottia gigantea</name>
    <name type="common">Giant owl limpet</name>
    <dbReference type="NCBI Taxonomy" id="225164"/>
    <lineage>
        <taxon>Eukaryota</taxon>
        <taxon>Metazoa</taxon>
        <taxon>Spiralia</taxon>
        <taxon>Lophotrochozoa</taxon>
        <taxon>Mollusca</taxon>
        <taxon>Gastropoda</taxon>
        <taxon>Patellogastropoda</taxon>
        <taxon>Lottioidea</taxon>
        <taxon>Lottiidae</taxon>
        <taxon>Lottia</taxon>
    </lineage>
</organism>
<dbReference type="OrthoDB" id="5364946at2759"/>
<dbReference type="STRING" id="225164.V3YX42"/>
<keyword evidence="3 6" id="KW-0694">RNA-binding</keyword>
<reference evidence="8 9" key="1">
    <citation type="journal article" date="2013" name="Nature">
        <title>Insights into bilaterian evolution from three spiralian genomes.</title>
        <authorList>
            <person name="Simakov O."/>
            <person name="Marletaz F."/>
            <person name="Cho S.J."/>
            <person name="Edsinger-Gonzales E."/>
            <person name="Havlak P."/>
            <person name="Hellsten U."/>
            <person name="Kuo D.H."/>
            <person name="Larsson T."/>
            <person name="Lv J."/>
            <person name="Arendt D."/>
            <person name="Savage R."/>
            <person name="Osoegawa K."/>
            <person name="de Jong P."/>
            <person name="Grimwood J."/>
            <person name="Chapman J.A."/>
            <person name="Shapiro H."/>
            <person name="Aerts A."/>
            <person name="Otillar R.P."/>
            <person name="Terry A.Y."/>
            <person name="Boore J.L."/>
            <person name="Grigoriev I.V."/>
            <person name="Lindberg D.R."/>
            <person name="Seaver E.C."/>
            <person name="Weisblat D.A."/>
            <person name="Putnam N.H."/>
            <person name="Rokhsar D.S."/>
        </authorList>
    </citation>
    <scope>NUCLEOTIDE SEQUENCE [LARGE SCALE GENOMIC DNA]</scope>
</reference>
<evidence type="ECO:0000256" key="5">
    <source>
        <dbReference type="ARBA" id="ARBA00023274"/>
    </source>
</evidence>
<dbReference type="GO" id="GO:0031120">
    <property type="term" value="P:snRNA pseudouridine synthesis"/>
    <property type="evidence" value="ECO:0007669"/>
    <property type="project" value="UniProtKB-UniRule"/>
</dbReference>
<comment type="similarity">
    <text evidence="2 6">Belongs to the eukaryotic ribosomal protein eL8 family.</text>
</comment>
<dbReference type="GeneID" id="20246281"/>
<comment type="function">
    <text evidence="6">Common component of the spliceosome and rRNA processing machinery.</text>
</comment>
<comment type="subcellular location">
    <subcellularLocation>
        <location evidence="1 6">Nucleus</location>
        <location evidence="1 6">Nucleolus</location>
    </subcellularLocation>
</comment>
<dbReference type="CTD" id="20246281"/>
<name>V3YX42_LOTGI</name>
<feature type="domain" description="Ribosomal protein eL8/eL30/eS12/Gadd45" evidence="7">
    <location>
        <begin position="42"/>
        <end position="133"/>
    </location>
</feature>
<dbReference type="KEGG" id="lgi:LOTGIDRAFT_211297"/>
<dbReference type="InterPro" id="IPR029064">
    <property type="entry name" value="Ribosomal_eL30-like_sf"/>
</dbReference>
<accession>V3YX42</accession>
<evidence type="ECO:0000313" key="8">
    <source>
        <dbReference type="EMBL" id="ESO82633.1"/>
    </source>
</evidence>
<keyword evidence="9" id="KW-1185">Reference proteome</keyword>
<dbReference type="PROSITE" id="PS01082">
    <property type="entry name" value="RIBOSOMAL_L7AE"/>
    <property type="match status" value="1"/>
</dbReference>
<comment type="function">
    <text evidence="6">Required for ribosome biogenesis. Part of a complex which catalyzes pseudouridylation of rRNA. This involves the isomerization of uridine such that the ribose is subsequently attached to C5, instead of the normal N1. Pseudouridine ('psi') residues may serve to stabilize the conformation of rRNAs.</text>
</comment>
<dbReference type="PRINTS" id="PR00881">
    <property type="entry name" value="L7ARS6FAMILY"/>
</dbReference>
<evidence type="ECO:0000256" key="2">
    <source>
        <dbReference type="ARBA" id="ARBA00007337"/>
    </source>
</evidence>
<keyword evidence="4 6" id="KW-0539">Nucleus</keyword>
<dbReference type="GO" id="GO:0000398">
    <property type="term" value="P:mRNA splicing, via spliceosome"/>
    <property type="evidence" value="ECO:0007669"/>
    <property type="project" value="UniProtKB-UniRule"/>
</dbReference>
<dbReference type="InterPro" id="IPR004038">
    <property type="entry name" value="Ribosomal_eL8/eL30/eS12/Gad45"/>
</dbReference>
<proteinExistence type="inferred from homology"/>
<dbReference type="GO" id="GO:0031429">
    <property type="term" value="C:box H/ACA snoRNP complex"/>
    <property type="evidence" value="ECO:0007669"/>
    <property type="project" value="UniProtKB-UniRule"/>
</dbReference>
<gene>
    <name evidence="8" type="ORF">LOTGIDRAFT_211297</name>
</gene>
<evidence type="ECO:0000256" key="1">
    <source>
        <dbReference type="ARBA" id="ARBA00004604"/>
    </source>
</evidence>
<dbReference type="InterPro" id="IPR018492">
    <property type="entry name" value="Ribosomal_eL8/Nhp2"/>
</dbReference>
<dbReference type="PRINTS" id="PR00883">
    <property type="entry name" value="NUCLEARHMG"/>
</dbReference>
<dbReference type="InterPro" id="IPR050257">
    <property type="entry name" value="eL8/uL1-like"/>
</dbReference>
<evidence type="ECO:0000313" key="9">
    <source>
        <dbReference type="Proteomes" id="UP000030746"/>
    </source>
</evidence>
<evidence type="ECO:0000256" key="6">
    <source>
        <dbReference type="RuleBase" id="RU366039"/>
    </source>
</evidence>
<dbReference type="Proteomes" id="UP000030746">
    <property type="component" value="Unassembled WGS sequence"/>
</dbReference>
<dbReference type="Pfam" id="PF01248">
    <property type="entry name" value="Ribosomal_L7Ae"/>
    <property type="match status" value="1"/>
</dbReference>
<dbReference type="RefSeq" id="XP_009066438.1">
    <property type="nucleotide sequence ID" value="XM_009068190.1"/>
</dbReference>
<dbReference type="InterPro" id="IPR004037">
    <property type="entry name" value="Ribosomal_eL8-like_CS"/>
</dbReference>
<dbReference type="AlphaFoldDB" id="V3YX42"/>
<dbReference type="PANTHER" id="PTHR23105">
    <property type="entry name" value="RIBOSOMAL PROTEIN L7AE FAMILY MEMBER"/>
    <property type="match status" value="1"/>
</dbReference>
<dbReference type="SUPFAM" id="SSF55315">
    <property type="entry name" value="L30e-like"/>
    <property type="match status" value="1"/>
</dbReference>
<dbReference type="EMBL" id="KB203854">
    <property type="protein sequence ID" value="ESO82633.1"/>
    <property type="molecule type" value="Genomic_DNA"/>
</dbReference>
<dbReference type="Gene3D" id="3.30.1330.30">
    <property type="match status" value="1"/>
</dbReference>
<evidence type="ECO:0000256" key="3">
    <source>
        <dbReference type="ARBA" id="ARBA00022884"/>
    </source>
</evidence>
<evidence type="ECO:0000259" key="7">
    <source>
        <dbReference type="Pfam" id="PF01248"/>
    </source>
</evidence>
<dbReference type="GO" id="GO:0042254">
    <property type="term" value="P:ribosome biogenesis"/>
    <property type="evidence" value="ECO:0007669"/>
    <property type="project" value="InterPro"/>
</dbReference>
<dbReference type="OMA" id="EDNYEAR"/>
<evidence type="ECO:0000256" key="4">
    <source>
        <dbReference type="ARBA" id="ARBA00023242"/>
    </source>
</evidence>
<keyword evidence="5 6" id="KW-0687">Ribonucleoprotein</keyword>
<protein>
    <recommendedName>
        <fullName evidence="6">H/ACA ribonucleoprotein complex subunit 2</fullName>
    </recommendedName>
    <alternativeName>
        <fullName evidence="6">Nucleolar protein family A member 2</fullName>
    </alternativeName>
</protein>